<evidence type="ECO:0000256" key="6">
    <source>
        <dbReference type="ARBA" id="ARBA00081568"/>
    </source>
</evidence>
<dbReference type="InterPro" id="IPR007715">
    <property type="entry name" value="Coq4"/>
</dbReference>
<evidence type="ECO:0000256" key="5">
    <source>
        <dbReference type="ARBA" id="ARBA00023239"/>
    </source>
</evidence>
<keyword evidence="5 7" id="KW-0456">Lyase</keyword>
<comment type="function">
    <text evidence="7">Lyase that catalyzes the C1-decarboxylation of 4-hydroxy-3-methoxy-5-(all-trans-polyprenyl)benzoic acid into 2-methoxy-6-(all-trans-polyprenyl)phenol during ubiquinone biosynthesis.</text>
</comment>
<comment type="cofactor">
    <cofactor evidence="7">
        <name>Zn(2+)</name>
        <dbReference type="ChEBI" id="CHEBI:29105"/>
    </cofactor>
</comment>
<sequence>MERGEVHTKKSQYELQLEESKRNKQYFQRPPPNYPNHVPLHPIEKTALFAGSAIGAYLHPERNEFIVALGESTALTPFLKELRVQMLNDPIGRQILRERPNITSDSLDLKKLAELPEGTLGRSYVAWLEKEGVSPDTREPVRFIDDEELAFIFQRYRQCHDFYHTITGLPIVREGEIALKLFEFLNLKIPFAGMGALFAPIPIKSEQRSRLFDIYYPWAIKNSFSCKPLINVYWEKSMEKSIDELRKELGIEQPPDMRTLRKLARQERLQTVSR</sequence>
<accession>A0A1E4T258</accession>
<dbReference type="AlphaFoldDB" id="A0A1E4T258"/>
<comment type="catalytic activity">
    <reaction evidence="7">
        <text>a 4-hydroxy-3-methoxy-5-(all-trans-polyprenyl)benzoate + H(+) = a 2-methoxy-6-(all-trans-polyprenyl)phenol + CO2</text>
        <dbReference type="Rhea" id="RHEA:81179"/>
        <dbReference type="Rhea" id="RHEA-COMP:9551"/>
        <dbReference type="Rhea" id="RHEA-COMP:10931"/>
        <dbReference type="ChEBI" id="CHEBI:15378"/>
        <dbReference type="ChEBI" id="CHEBI:16526"/>
        <dbReference type="ChEBI" id="CHEBI:62731"/>
        <dbReference type="ChEBI" id="CHEBI:84443"/>
        <dbReference type="EC" id="4.1.1.130"/>
    </reaction>
</comment>
<keyword evidence="7" id="KW-0479">Metal-binding</keyword>
<protein>
    <recommendedName>
        <fullName evidence="6">4-hydroxy-3-methoxy-5-polyprenylbenzoate decarboxylase</fullName>
    </recommendedName>
</protein>
<dbReference type="HAMAP" id="MF_03111">
    <property type="entry name" value="Coq4"/>
    <property type="match status" value="1"/>
</dbReference>
<evidence type="ECO:0000313" key="9">
    <source>
        <dbReference type="Proteomes" id="UP000094801"/>
    </source>
</evidence>
<evidence type="ECO:0000256" key="7">
    <source>
        <dbReference type="HAMAP-Rule" id="MF_03111"/>
    </source>
</evidence>
<dbReference type="GO" id="GO:0120539">
    <property type="term" value="F:4-hydroxy-3-methoxy-5-polyprenylbenzoate decarboxylase activity"/>
    <property type="evidence" value="ECO:0007669"/>
    <property type="project" value="UniProtKB-EC"/>
</dbReference>
<dbReference type="GO" id="GO:0008270">
    <property type="term" value="F:zinc ion binding"/>
    <property type="evidence" value="ECO:0007669"/>
    <property type="project" value="UniProtKB-UniRule"/>
</dbReference>
<dbReference type="Pfam" id="PF05019">
    <property type="entry name" value="Coq4"/>
    <property type="match status" value="1"/>
</dbReference>
<evidence type="ECO:0000256" key="4">
    <source>
        <dbReference type="ARBA" id="ARBA00023136"/>
    </source>
</evidence>
<dbReference type="STRING" id="983967.A0A1E4T258"/>
<organism evidence="8 9">
    <name type="scientific">[Candida] arabinofermentans NRRL YB-2248</name>
    <dbReference type="NCBI Taxonomy" id="983967"/>
    <lineage>
        <taxon>Eukaryota</taxon>
        <taxon>Fungi</taxon>
        <taxon>Dikarya</taxon>
        <taxon>Ascomycota</taxon>
        <taxon>Saccharomycotina</taxon>
        <taxon>Pichiomycetes</taxon>
        <taxon>Pichiales</taxon>
        <taxon>Pichiaceae</taxon>
        <taxon>Ogataea</taxon>
        <taxon>Ogataea/Candida clade</taxon>
    </lineage>
</organism>
<feature type="binding site" evidence="7">
    <location>
        <position position="160"/>
    </location>
    <ligand>
        <name>Zn(2+)</name>
        <dbReference type="ChEBI" id="CHEBI:29105"/>
    </ligand>
</feature>
<feature type="binding site" evidence="7">
    <location>
        <position position="164"/>
    </location>
    <ligand>
        <name>Zn(2+)</name>
        <dbReference type="ChEBI" id="CHEBI:29105"/>
    </ligand>
</feature>
<proteinExistence type="inferred from homology"/>
<dbReference type="PANTHER" id="PTHR12922:SF7">
    <property type="entry name" value="UBIQUINONE BIOSYNTHESIS PROTEIN COQ4 HOMOLOG, MITOCHONDRIAL"/>
    <property type="match status" value="1"/>
</dbReference>
<dbReference type="GO" id="GO:0031314">
    <property type="term" value="C:extrinsic component of mitochondrial inner membrane"/>
    <property type="evidence" value="ECO:0007669"/>
    <property type="project" value="UniProtKB-UniRule"/>
</dbReference>
<keyword evidence="2 7" id="KW-0999">Mitochondrion inner membrane</keyword>
<comment type="similarity">
    <text evidence="7">Belongs to the COQ4 family.</text>
</comment>
<comment type="pathway">
    <text evidence="7">Cofactor biosynthesis; ubiquinone biosynthesis.</text>
</comment>
<feature type="binding site" evidence="7">
    <location>
        <position position="161"/>
    </location>
    <ligand>
        <name>Zn(2+)</name>
        <dbReference type="ChEBI" id="CHEBI:29105"/>
    </ligand>
</feature>
<feature type="binding site" evidence="7">
    <location>
        <position position="176"/>
    </location>
    <ligand>
        <name>Zn(2+)</name>
        <dbReference type="ChEBI" id="CHEBI:29105"/>
    </ligand>
</feature>
<evidence type="ECO:0000313" key="8">
    <source>
        <dbReference type="EMBL" id="ODV85837.1"/>
    </source>
</evidence>
<comment type="subcellular location">
    <subcellularLocation>
        <location evidence="7">Mitochondrion inner membrane</location>
        <topology evidence="7">Peripheral membrane protein</topology>
        <orientation evidence="7">Matrix side</orientation>
    </subcellularLocation>
</comment>
<keyword evidence="3 7" id="KW-0496">Mitochondrion</keyword>
<keyword evidence="9" id="KW-1185">Reference proteome</keyword>
<evidence type="ECO:0000256" key="1">
    <source>
        <dbReference type="ARBA" id="ARBA00022688"/>
    </source>
</evidence>
<gene>
    <name evidence="7" type="primary">COQ4</name>
    <name evidence="8" type="ORF">CANARDRAFT_175603</name>
</gene>
<reference evidence="9" key="1">
    <citation type="submission" date="2016-04" db="EMBL/GenBank/DDBJ databases">
        <title>Comparative genomics of biotechnologically important yeasts.</title>
        <authorList>
            <consortium name="DOE Joint Genome Institute"/>
            <person name="Riley R."/>
            <person name="Haridas S."/>
            <person name="Wolfe K.H."/>
            <person name="Lopes M.R."/>
            <person name="Hittinger C.T."/>
            <person name="Goker M."/>
            <person name="Salamov A."/>
            <person name="Wisecaver J."/>
            <person name="Long T.M."/>
            <person name="Aerts A.L."/>
            <person name="Barry K."/>
            <person name="Choi C."/>
            <person name="Clum A."/>
            <person name="Coughlan A.Y."/>
            <person name="Deshpande S."/>
            <person name="Douglass A.P."/>
            <person name="Hanson S.J."/>
            <person name="Klenk H.-P."/>
            <person name="Labutti K."/>
            <person name="Lapidus A."/>
            <person name="Lindquist E."/>
            <person name="Lipzen A."/>
            <person name="Meier-Kolthoff J.P."/>
            <person name="Ohm R.A."/>
            <person name="Otillar R.P."/>
            <person name="Pangilinan J."/>
            <person name="Peng Y."/>
            <person name="Rokas A."/>
            <person name="Rosa C.A."/>
            <person name="Scheuner C."/>
            <person name="Sibirny A.A."/>
            <person name="Slot J.C."/>
            <person name="Stielow J.B."/>
            <person name="Sun H."/>
            <person name="Kurtzman C.P."/>
            <person name="Blackwell M."/>
            <person name="Grigoriev I.V."/>
            <person name="Jeffries T.W."/>
        </authorList>
    </citation>
    <scope>NUCLEOTIDE SEQUENCE [LARGE SCALE GENOMIC DNA]</scope>
    <source>
        <strain evidence="9">NRRL YB-2248</strain>
    </source>
</reference>
<keyword evidence="4 7" id="KW-0472">Membrane</keyword>
<dbReference type="InterPro" id="IPR027540">
    <property type="entry name" value="Coq4_euk"/>
</dbReference>
<comment type="subunit">
    <text evidence="7">Component of a multi-subunit COQ enzyme complex, composed of at least COQ3, COQ4, COQ5, COQ6, COQ7 and COQ9.</text>
</comment>
<dbReference type="OrthoDB" id="4249at2759"/>
<evidence type="ECO:0000256" key="3">
    <source>
        <dbReference type="ARBA" id="ARBA00023128"/>
    </source>
</evidence>
<dbReference type="Proteomes" id="UP000094801">
    <property type="component" value="Unassembled WGS sequence"/>
</dbReference>
<dbReference type="EMBL" id="KV453851">
    <property type="protein sequence ID" value="ODV85837.1"/>
    <property type="molecule type" value="Genomic_DNA"/>
</dbReference>
<dbReference type="UniPathway" id="UPA00232"/>
<keyword evidence="1 7" id="KW-0831">Ubiquinone biosynthesis</keyword>
<evidence type="ECO:0000256" key="2">
    <source>
        <dbReference type="ARBA" id="ARBA00022792"/>
    </source>
</evidence>
<name>A0A1E4T258_9ASCO</name>
<dbReference type="PANTHER" id="PTHR12922">
    <property type="entry name" value="UBIQUINONE BIOSYNTHESIS PROTEIN"/>
    <property type="match status" value="1"/>
</dbReference>
<keyword evidence="7" id="KW-0862">Zinc</keyword>